<dbReference type="InterPro" id="IPR025944">
    <property type="entry name" value="Sigma_54_int_dom_CS"/>
</dbReference>
<dbReference type="SMART" id="SM00382">
    <property type="entry name" value="AAA"/>
    <property type="match status" value="1"/>
</dbReference>
<keyword evidence="5" id="KW-0804">Transcription</keyword>
<dbReference type="InterPro" id="IPR029016">
    <property type="entry name" value="GAF-like_dom_sf"/>
</dbReference>
<dbReference type="Gene3D" id="1.10.10.60">
    <property type="entry name" value="Homeodomain-like"/>
    <property type="match status" value="1"/>
</dbReference>
<dbReference type="SUPFAM" id="SSF55781">
    <property type="entry name" value="GAF domain-like"/>
    <property type="match status" value="1"/>
</dbReference>
<dbReference type="PATRIC" id="fig|28092.6.peg.3720"/>
<dbReference type="EMBL" id="LAQU01000016">
    <property type="protein sequence ID" value="KKB62738.1"/>
    <property type="molecule type" value="Genomic_DNA"/>
</dbReference>
<dbReference type="PROSITE" id="PS00688">
    <property type="entry name" value="SIGMA54_INTERACT_3"/>
    <property type="match status" value="1"/>
</dbReference>
<dbReference type="PROSITE" id="PS50045">
    <property type="entry name" value="SIGMA54_INTERACT_4"/>
    <property type="match status" value="1"/>
</dbReference>
<dbReference type="Proteomes" id="UP000033618">
    <property type="component" value="Unassembled WGS sequence"/>
</dbReference>
<accession>A0A0F5JY23</accession>
<dbReference type="Gene3D" id="1.10.8.60">
    <property type="match status" value="1"/>
</dbReference>
<gene>
    <name evidence="7" type="ORF">WM40_15775</name>
</gene>
<keyword evidence="4" id="KW-0238">DNA-binding</keyword>
<dbReference type="GO" id="GO:0005524">
    <property type="term" value="F:ATP binding"/>
    <property type="evidence" value="ECO:0007669"/>
    <property type="project" value="UniProtKB-KW"/>
</dbReference>
<dbReference type="Gene3D" id="3.30.450.40">
    <property type="match status" value="1"/>
</dbReference>
<dbReference type="InterPro" id="IPR009057">
    <property type="entry name" value="Homeodomain-like_sf"/>
</dbReference>
<dbReference type="InterPro" id="IPR003018">
    <property type="entry name" value="GAF"/>
</dbReference>
<dbReference type="PANTHER" id="PTHR32071:SF35">
    <property type="entry name" value="ANAEROBIC NITRIC OXIDE REDUCTASE TRANSCRIPTION REGULATOR NORR"/>
    <property type="match status" value="1"/>
</dbReference>
<dbReference type="SMART" id="SM00065">
    <property type="entry name" value="GAF"/>
    <property type="match status" value="1"/>
</dbReference>
<protein>
    <submittedName>
        <fullName evidence="7">Transcriptional regulator</fullName>
    </submittedName>
</protein>
<dbReference type="InterPro" id="IPR003593">
    <property type="entry name" value="AAA+_ATPase"/>
</dbReference>
<dbReference type="AlphaFoldDB" id="A0A0F5JY23"/>
<dbReference type="Pfam" id="PF00158">
    <property type="entry name" value="Sigma54_activat"/>
    <property type="match status" value="1"/>
</dbReference>
<sequence>MTLLFKTLLPLITDLTKELSEHDRFSRLLDALYALLPCDAIALLRREGETLTPVATRGLSPDTMGRHFPLDQHPRLRTLIDFEGPYRFAPDSALPDPYDGLIDSGVGLAVHDCVGCRLSIDGGGTVWGVLTLDALNAGRFDAADLETLAAFAALAAATVLVNERIATLAQRVVDEQQAAQLYRQAALAQRRPGMLGQSRAFHALLEEIDTVAPSDLTVLITGETGTGKERVAEMLHGRSLRQGKPLVSLNCAALPESLVESELFGHVRGAFSGAQHDRRGKFDLADGGTLFLDEVGELPLSIQGKLLRVLQGGQLQRLGSDREHRVDVRVLAATNRNLAIEVRAGRFRADLFHRLAVYALHVPALRERGHDALLLAGYFLEDNRSRLGLRSIRLSRAAQQIILRHDWPGNVRELEHMIGRAALKSLSRATRHAVARPSMLVIDVSELDIDGRAGDVASEDNRSPQQALPDDCVDAFTNNQIAAGMSLREATDAFQKRAVLTALARHDQQWADAARTLGIDRANLNRLAKRLQLK</sequence>
<proteinExistence type="predicted"/>
<organism evidence="7 8">
    <name type="scientific">Robbsia andropogonis</name>
    <dbReference type="NCBI Taxonomy" id="28092"/>
    <lineage>
        <taxon>Bacteria</taxon>
        <taxon>Pseudomonadati</taxon>
        <taxon>Pseudomonadota</taxon>
        <taxon>Betaproteobacteria</taxon>
        <taxon>Burkholderiales</taxon>
        <taxon>Burkholderiaceae</taxon>
        <taxon>Robbsia</taxon>
    </lineage>
</organism>
<evidence type="ECO:0000256" key="2">
    <source>
        <dbReference type="ARBA" id="ARBA00022840"/>
    </source>
</evidence>
<dbReference type="Pfam" id="PF01590">
    <property type="entry name" value="GAF"/>
    <property type="match status" value="1"/>
</dbReference>
<evidence type="ECO:0000256" key="3">
    <source>
        <dbReference type="ARBA" id="ARBA00023015"/>
    </source>
</evidence>
<keyword evidence="2" id="KW-0067">ATP-binding</keyword>
<dbReference type="FunFam" id="3.40.50.300:FF:000006">
    <property type="entry name" value="DNA-binding transcriptional regulator NtrC"/>
    <property type="match status" value="1"/>
</dbReference>
<dbReference type="GO" id="GO:0003677">
    <property type="term" value="F:DNA binding"/>
    <property type="evidence" value="ECO:0007669"/>
    <property type="project" value="UniProtKB-KW"/>
</dbReference>
<evidence type="ECO:0000313" key="7">
    <source>
        <dbReference type="EMBL" id="KKB62738.1"/>
    </source>
</evidence>
<dbReference type="PANTHER" id="PTHR32071">
    <property type="entry name" value="TRANSCRIPTIONAL REGULATORY PROTEIN"/>
    <property type="match status" value="1"/>
</dbReference>
<dbReference type="SUPFAM" id="SSF46689">
    <property type="entry name" value="Homeodomain-like"/>
    <property type="match status" value="1"/>
</dbReference>
<dbReference type="InterPro" id="IPR058031">
    <property type="entry name" value="AAA_lid_NorR"/>
</dbReference>
<dbReference type="InterPro" id="IPR025943">
    <property type="entry name" value="Sigma_54_int_dom_ATP-bd_2"/>
</dbReference>
<dbReference type="NCBIfam" id="NF003451">
    <property type="entry name" value="PRK05022.1"/>
    <property type="match status" value="1"/>
</dbReference>
<dbReference type="InterPro" id="IPR002078">
    <property type="entry name" value="Sigma_54_int"/>
</dbReference>
<keyword evidence="8" id="KW-1185">Reference proteome</keyword>
<keyword evidence="3" id="KW-0805">Transcription regulation</keyword>
<feature type="domain" description="Sigma-54 factor interaction" evidence="6">
    <location>
        <begin position="194"/>
        <end position="423"/>
    </location>
</feature>
<evidence type="ECO:0000256" key="4">
    <source>
        <dbReference type="ARBA" id="ARBA00023125"/>
    </source>
</evidence>
<evidence type="ECO:0000256" key="5">
    <source>
        <dbReference type="ARBA" id="ARBA00023163"/>
    </source>
</evidence>
<dbReference type="OrthoDB" id="9761705at2"/>
<dbReference type="GO" id="GO:0006355">
    <property type="term" value="P:regulation of DNA-templated transcription"/>
    <property type="evidence" value="ECO:0007669"/>
    <property type="project" value="InterPro"/>
</dbReference>
<dbReference type="SUPFAM" id="SSF52540">
    <property type="entry name" value="P-loop containing nucleoside triphosphate hydrolases"/>
    <property type="match status" value="1"/>
</dbReference>
<dbReference type="RefSeq" id="WP_046153318.1">
    <property type="nucleotide sequence ID" value="NZ_CADFGU010000012.1"/>
</dbReference>
<dbReference type="STRING" id="28092.WM40_15775"/>
<dbReference type="PROSITE" id="PS00676">
    <property type="entry name" value="SIGMA54_INTERACT_2"/>
    <property type="match status" value="1"/>
</dbReference>
<dbReference type="CDD" id="cd00009">
    <property type="entry name" value="AAA"/>
    <property type="match status" value="1"/>
</dbReference>
<dbReference type="Gene3D" id="3.40.50.300">
    <property type="entry name" value="P-loop containing nucleotide triphosphate hydrolases"/>
    <property type="match status" value="1"/>
</dbReference>
<dbReference type="InterPro" id="IPR025662">
    <property type="entry name" value="Sigma_54_int_dom_ATP-bd_1"/>
</dbReference>
<dbReference type="InterPro" id="IPR027417">
    <property type="entry name" value="P-loop_NTPase"/>
</dbReference>
<name>A0A0F5JY23_9BURK</name>
<evidence type="ECO:0000313" key="8">
    <source>
        <dbReference type="Proteomes" id="UP000033618"/>
    </source>
</evidence>
<reference evidence="7 8" key="1">
    <citation type="submission" date="2015-03" db="EMBL/GenBank/DDBJ databases">
        <title>Draft Genome Sequence of Burkholderia andropogonis type strain ICMP2807, isolated from Sorghum bicolor.</title>
        <authorList>
            <person name="Lopes-Santos L."/>
            <person name="Castro D.B."/>
            <person name="Ottoboni L.M."/>
            <person name="Park D."/>
            <person name="Weirc B.S."/>
            <person name="Destefano S.A."/>
        </authorList>
    </citation>
    <scope>NUCLEOTIDE SEQUENCE [LARGE SCALE GENOMIC DNA]</scope>
    <source>
        <strain evidence="7 8">ICMP2807</strain>
    </source>
</reference>
<dbReference type="PROSITE" id="PS00675">
    <property type="entry name" value="SIGMA54_INTERACT_1"/>
    <property type="match status" value="1"/>
</dbReference>
<evidence type="ECO:0000259" key="6">
    <source>
        <dbReference type="PROSITE" id="PS50045"/>
    </source>
</evidence>
<evidence type="ECO:0000256" key="1">
    <source>
        <dbReference type="ARBA" id="ARBA00022741"/>
    </source>
</evidence>
<comment type="caution">
    <text evidence="7">The sequence shown here is derived from an EMBL/GenBank/DDBJ whole genome shotgun (WGS) entry which is preliminary data.</text>
</comment>
<dbReference type="Pfam" id="PF25601">
    <property type="entry name" value="AAA_lid_14"/>
    <property type="match status" value="1"/>
</dbReference>
<keyword evidence="1" id="KW-0547">Nucleotide-binding</keyword>